<evidence type="ECO:0000256" key="7">
    <source>
        <dbReference type="ARBA" id="ARBA00023237"/>
    </source>
</evidence>
<dbReference type="PANTHER" id="PTHR30026">
    <property type="entry name" value="OUTER MEMBRANE PROTEIN TOLC"/>
    <property type="match status" value="1"/>
</dbReference>
<gene>
    <name evidence="8" type="ORF">FLL45_02255</name>
</gene>
<keyword evidence="9" id="KW-1185">Reference proteome</keyword>
<evidence type="ECO:0000256" key="4">
    <source>
        <dbReference type="ARBA" id="ARBA00022452"/>
    </source>
</evidence>
<dbReference type="GO" id="GO:0009279">
    <property type="term" value="C:cell outer membrane"/>
    <property type="evidence" value="ECO:0007669"/>
    <property type="project" value="UniProtKB-SubCell"/>
</dbReference>
<reference evidence="8 9" key="1">
    <citation type="submission" date="2019-06" db="EMBL/GenBank/DDBJ databases">
        <title>Draft genome of Aliikangiella marina GYP-15.</title>
        <authorList>
            <person name="Wang G."/>
        </authorList>
    </citation>
    <scope>NUCLEOTIDE SEQUENCE [LARGE SCALE GENOMIC DNA]</scope>
    <source>
        <strain evidence="8 9">GYP-15</strain>
    </source>
</reference>
<dbReference type="GO" id="GO:1990281">
    <property type="term" value="C:efflux pump complex"/>
    <property type="evidence" value="ECO:0007669"/>
    <property type="project" value="TreeGrafter"/>
</dbReference>
<dbReference type="OrthoDB" id="9814637at2"/>
<dbReference type="Proteomes" id="UP000317839">
    <property type="component" value="Unassembled WGS sequence"/>
</dbReference>
<keyword evidence="7" id="KW-0998">Cell outer membrane</keyword>
<dbReference type="Gene3D" id="3.40.50.2300">
    <property type="match status" value="2"/>
</dbReference>
<protein>
    <submittedName>
        <fullName evidence="8">TolC family protein</fullName>
    </submittedName>
</protein>
<evidence type="ECO:0000313" key="8">
    <source>
        <dbReference type="EMBL" id="TQV76800.1"/>
    </source>
</evidence>
<evidence type="ECO:0000256" key="5">
    <source>
        <dbReference type="ARBA" id="ARBA00022692"/>
    </source>
</evidence>
<dbReference type="GO" id="GO:0015288">
    <property type="term" value="F:porin activity"/>
    <property type="evidence" value="ECO:0007669"/>
    <property type="project" value="TreeGrafter"/>
</dbReference>
<evidence type="ECO:0000256" key="1">
    <source>
        <dbReference type="ARBA" id="ARBA00004442"/>
    </source>
</evidence>
<dbReference type="Pfam" id="PF02321">
    <property type="entry name" value="OEP"/>
    <property type="match status" value="2"/>
</dbReference>
<sequence>MIINWHHEQKENKVMSITKFTCVCLLMVSFGLQAKDIRVAIIKDGPTQKEFLSESVVQQEIVDLLGSEFSVSFVDSNKTTANWTLAGINRVIDENYRDPNVDILVTIGVVSSNEVATRKRFPKPTIAAVTIDPVAQSFPIEGNRSGKNNFTYIADVKEPGIEVTFFRDFVGQSKFAVLIEPLLAESWPEFSVLLETAAKNYNVEFIQVPVKGSPGQVVDAIPADAEAVLVGPLAQYSRSQVRTLANRLIDRKLPSYTFAGEIAVEDGLMVTTSQMSQAQGQMSRRVAINIQRILLGTNASELTVNMQFNSRVIYNQATGLAIGFAPRWDDVIDAKIINEEEFVNRRAFTVQEAVKFSLQNNLNLQVASFDVELAKKDVDIARSNLYPSMSLSAAYNQINEEQVIPGANPEKRSDAQLNFSQLIYADSAWANFEINEALKNNQLSLYQSQVLDTAQQAATAYLNLLRAKADEEIRRANLEVTRKNLDLAENRLRVGSSGKSDILRWKSQQAIDRKNLFASEANRRNAELELARVMNLEKDVLVDARQPEVSDLLSILSDERFEKFVGNQIHWQAFQEFYKLEALKNSPELKSFESLLEVNQRELLTNQRGNYIPDVNFVAQAGRNIDQSGLGAVSDVEKNTWSVGVQASLSFDLSGQRRNTISRKQIETKQIQLRQKATAQQILTNTGQALFNVGSSYPSIELSHASAEAAMESLTLVRSAYANGKVSISDLLDAQNNALSARLLAADAEYAFLQDYIRLMRAAGDFKPLLDGQYSNEWFDRLIQFFRTRGIATSSFQPTQSNNNIQ</sequence>
<comment type="similarity">
    <text evidence="2">Belongs to the outer membrane factor (OMF) (TC 1.B.17) family.</text>
</comment>
<dbReference type="SUPFAM" id="SSF56954">
    <property type="entry name" value="Outer membrane efflux proteins (OEP)"/>
    <property type="match status" value="1"/>
</dbReference>
<evidence type="ECO:0000256" key="3">
    <source>
        <dbReference type="ARBA" id="ARBA00022448"/>
    </source>
</evidence>
<organism evidence="8 9">
    <name type="scientific">Aliikangiella marina</name>
    <dbReference type="NCBI Taxonomy" id="1712262"/>
    <lineage>
        <taxon>Bacteria</taxon>
        <taxon>Pseudomonadati</taxon>
        <taxon>Pseudomonadota</taxon>
        <taxon>Gammaproteobacteria</taxon>
        <taxon>Oceanospirillales</taxon>
        <taxon>Pleioneaceae</taxon>
        <taxon>Aliikangiella</taxon>
    </lineage>
</organism>
<keyword evidence="6" id="KW-0472">Membrane</keyword>
<dbReference type="InterPro" id="IPR051906">
    <property type="entry name" value="TolC-like"/>
</dbReference>
<comment type="subcellular location">
    <subcellularLocation>
        <location evidence="1">Cell outer membrane</location>
    </subcellularLocation>
</comment>
<evidence type="ECO:0000256" key="6">
    <source>
        <dbReference type="ARBA" id="ARBA00023136"/>
    </source>
</evidence>
<comment type="caution">
    <text evidence="8">The sequence shown here is derived from an EMBL/GenBank/DDBJ whole genome shotgun (WGS) entry which is preliminary data.</text>
</comment>
<dbReference type="EMBL" id="VIKR01000001">
    <property type="protein sequence ID" value="TQV76800.1"/>
    <property type="molecule type" value="Genomic_DNA"/>
</dbReference>
<keyword evidence="5" id="KW-0812">Transmembrane</keyword>
<evidence type="ECO:0000256" key="2">
    <source>
        <dbReference type="ARBA" id="ARBA00007613"/>
    </source>
</evidence>
<keyword evidence="4" id="KW-1134">Transmembrane beta strand</keyword>
<dbReference type="PANTHER" id="PTHR30026:SF20">
    <property type="entry name" value="OUTER MEMBRANE PROTEIN TOLC"/>
    <property type="match status" value="1"/>
</dbReference>
<dbReference type="GO" id="GO:0015562">
    <property type="term" value="F:efflux transmembrane transporter activity"/>
    <property type="evidence" value="ECO:0007669"/>
    <property type="project" value="InterPro"/>
</dbReference>
<dbReference type="InterPro" id="IPR003423">
    <property type="entry name" value="OMP_efflux"/>
</dbReference>
<keyword evidence="3" id="KW-0813">Transport</keyword>
<dbReference type="AlphaFoldDB" id="A0A545THT7"/>
<evidence type="ECO:0000313" key="9">
    <source>
        <dbReference type="Proteomes" id="UP000317839"/>
    </source>
</evidence>
<dbReference type="Gene3D" id="1.20.1600.10">
    <property type="entry name" value="Outer membrane efflux proteins (OEP)"/>
    <property type="match status" value="1"/>
</dbReference>
<proteinExistence type="inferred from homology"/>
<name>A0A545THT7_9GAMM</name>
<accession>A0A545THT7</accession>